<keyword evidence="1" id="KW-0472">Membrane</keyword>
<dbReference type="RefSeq" id="WP_222872513.1">
    <property type="nucleotide sequence ID" value="NZ_CP039704.1"/>
</dbReference>
<organism evidence="2 3">
    <name type="scientific">Hankyongella ginsenosidimutans</name>
    <dbReference type="NCBI Taxonomy" id="1763828"/>
    <lineage>
        <taxon>Bacteria</taxon>
        <taxon>Pseudomonadati</taxon>
        <taxon>Pseudomonadota</taxon>
        <taxon>Alphaproteobacteria</taxon>
        <taxon>Sphingomonadales</taxon>
        <taxon>Sphingomonadaceae</taxon>
        <taxon>Hankyongella</taxon>
    </lineage>
</organism>
<feature type="transmembrane region" description="Helical" evidence="1">
    <location>
        <begin position="12"/>
        <end position="31"/>
    </location>
</feature>
<reference evidence="3" key="1">
    <citation type="submission" date="2019-04" db="EMBL/GenBank/DDBJ databases">
        <title>Complete genome sequence of Sphingomonas sp. W1-2-3.</title>
        <authorList>
            <person name="Im W.T."/>
        </authorList>
    </citation>
    <scope>NUCLEOTIDE SEQUENCE [LARGE SCALE GENOMIC DNA]</scope>
    <source>
        <strain evidence="3">W1-2-3</strain>
    </source>
</reference>
<sequence>MTPQTSRPRSAVRPLTTYAGMAMSVACLWLVLPYAPLDYQKSVLLALFVAVPMILLDLFVFRVDRNDSSGLAPASSTLSIRTGCCASWWVWRRAWERSGSPTGRSRNMPATSTIRSGPRCAGCCRCSCRRP</sequence>
<gene>
    <name evidence="2" type="ORF">E6W36_09590</name>
</gene>
<keyword evidence="1" id="KW-0812">Transmembrane</keyword>
<dbReference type="PROSITE" id="PS51257">
    <property type="entry name" value="PROKAR_LIPOPROTEIN"/>
    <property type="match status" value="1"/>
</dbReference>
<feature type="transmembrane region" description="Helical" evidence="1">
    <location>
        <begin position="43"/>
        <end position="61"/>
    </location>
</feature>
<proteinExistence type="predicted"/>
<evidence type="ECO:0000313" key="2">
    <source>
        <dbReference type="EMBL" id="QCI79692.1"/>
    </source>
</evidence>
<name>A0A4D7CC48_9SPHN</name>
<dbReference type="AlphaFoldDB" id="A0A4D7CC48"/>
<dbReference type="Proteomes" id="UP000298714">
    <property type="component" value="Chromosome"/>
</dbReference>
<dbReference type="EMBL" id="CP039704">
    <property type="protein sequence ID" value="QCI79692.1"/>
    <property type="molecule type" value="Genomic_DNA"/>
</dbReference>
<evidence type="ECO:0000313" key="3">
    <source>
        <dbReference type="Proteomes" id="UP000298714"/>
    </source>
</evidence>
<protein>
    <submittedName>
        <fullName evidence="2">Uncharacterized protein</fullName>
    </submittedName>
</protein>
<accession>A0A4D7CC48</accession>
<keyword evidence="1" id="KW-1133">Transmembrane helix</keyword>
<keyword evidence="3" id="KW-1185">Reference proteome</keyword>
<dbReference type="KEGG" id="hgn:E6W36_09590"/>
<evidence type="ECO:0000256" key="1">
    <source>
        <dbReference type="SAM" id="Phobius"/>
    </source>
</evidence>